<sequence length="71" mass="8398">MWTKGEITMWLTKYSLENSSLLYLTGEEIIFLHKLKYEAPEFFYHCLESKLHLESLLDLSRATNALADLTW</sequence>
<protein>
    <submittedName>
        <fullName evidence="1">Uncharacterized protein</fullName>
    </submittedName>
</protein>
<keyword evidence="2" id="KW-1185">Reference proteome</keyword>
<comment type="caution">
    <text evidence="1">The sequence shown here is derived from an EMBL/GenBank/DDBJ whole genome shotgun (WGS) entry which is preliminary data.</text>
</comment>
<name>A0A8S3ZB48_9EUPU</name>
<reference evidence="1" key="1">
    <citation type="submission" date="2021-04" db="EMBL/GenBank/DDBJ databases">
        <authorList>
            <consortium name="Molecular Ecology Group"/>
        </authorList>
    </citation>
    <scope>NUCLEOTIDE SEQUENCE</scope>
</reference>
<evidence type="ECO:0000313" key="2">
    <source>
        <dbReference type="Proteomes" id="UP000678393"/>
    </source>
</evidence>
<dbReference type="Proteomes" id="UP000678393">
    <property type="component" value="Unassembled WGS sequence"/>
</dbReference>
<accession>A0A8S3ZB48</accession>
<gene>
    <name evidence="1" type="ORF">CUNI_LOCUS12355</name>
</gene>
<dbReference type="AlphaFoldDB" id="A0A8S3ZB48"/>
<organism evidence="1 2">
    <name type="scientific">Candidula unifasciata</name>
    <dbReference type="NCBI Taxonomy" id="100452"/>
    <lineage>
        <taxon>Eukaryota</taxon>
        <taxon>Metazoa</taxon>
        <taxon>Spiralia</taxon>
        <taxon>Lophotrochozoa</taxon>
        <taxon>Mollusca</taxon>
        <taxon>Gastropoda</taxon>
        <taxon>Heterobranchia</taxon>
        <taxon>Euthyneura</taxon>
        <taxon>Panpulmonata</taxon>
        <taxon>Eupulmonata</taxon>
        <taxon>Stylommatophora</taxon>
        <taxon>Helicina</taxon>
        <taxon>Helicoidea</taxon>
        <taxon>Geomitridae</taxon>
        <taxon>Candidula</taxon>
    </lineage>
</organism>
<dbReference type="EMBL" id="CAJHNH020002457">
    <property type="protein sequence ID" value="CAG5126797.1"/>
    <property type="molecule type" value="Genomic_DNA"/>
</dbReference>
<proteinExistence type="predicted"/>
<evidence type="ECO:0000313" key="1">
    <source>
        <dbReference type="EMBL" id="CAG5126797.1"/>
    </source>
</evidence>